<keyword evidence="2" id="KW-1185">Reference proteome</keyword>
<dbReference type="InParanoid" id="A0A0D0DMH2"/>
<gene>
    <name evidence="1" type="ORF">PAXRUDRAFT_834006</name>
</gene>
<evidence type="ECO:0000313" key="1">
    <source>
        <dbReference type="EMBL" id="KIK79645.1"/>
    </source>
</evidence>
<evidence type="ECO:0008006" key="3">
    <source>
        <dbReference type="Google" id="ProtNLM"/>
    </source>
</evidence>
<dbReference type="STRING" id="930991.A0A0D0DMH2"/>
<proteinExistence type="predicted"/>
<reference evidence="1 2" key="1">
    <citation type="submission" date="2014-04" db="EMBL/GenBank/DDBJ databases">
        <authorList>
            <consortium name="DOE Joint Genome Institute"/>
            <person name="Kuo A."/>
            <person name="Kohler A."/>
            <person name="Jargeat P."/>
            <person name="Nagy L.G."/>
            <person name="Floudas D."/>
            <person name="Copeland A."/>
            <person name="Barry K.W."/>
            <person name="Cichocki N."/>
            <person name="Veneault-Fourrey C."/>
            <person name="LaButti K."/>
            <person name="Lindquist E.A."/>
            <person name="Lipzen A."/>
            <person name="Lundell T."/>
            <person name="Morin E."/>
            <person name="Murat C."/>
            <person name="Sun H."/>
            <person name="Tunlid A."/>
            <person name="Henrissat B."/>
            <person name="Grigoriev I.V."/>
            <person name="Hibbett D.S."/>
            <person name="Martin F."/>
            <person name="Nordberg H.P."/>
            <person name="Cantor M.N."/>
            <person name="Hua S.X."/>
        </authorList>
    </citation>
    <scope>NUCLEOTIDE SEQUENCE [LARGE SCALE GENOMIC DNA]</scope>
    <source>
        <strain evidence="1 2">Ve08.2h10</strain>
    </source>
</reference>
<sequence>MGEISKHEQFYVNTVTFLVENCLFKVPRTPFKTESTVFSDMFSLPVGDIEGAEGLDDDKPIQLEGTKKDDFEQLMKVLFHRPNGLSPELPMEVEQWTSVLELSTLWEFSKVRQAAINKLGCFATIPLAKKIALAYEHDVQSWLLPTMQELVRRPEPISMEEARCMGFETALKLASVREQVAFRIVPQQLRCQGYNCNVIRGGGFDKTHQYTTTELIPGPRVDVRELDFTPILCTTFNLTEPVTNSLLVLGEDG</sequence>
<dbReference type="Proteomes" id="UP000054538">
    <property type="component" value="Unassembled WGS sequence"/>
</dbReference>
<dbReference type="HOGENOM" id="CLU_047592_2_0_1"/>
<dbReference type="InterPro" id="IPR011333">
    <property type="entry name" value="SKP1/BTB/POZ_sf"/>
</dbReference>
<dbReference type="EMBL" id="KN826224">
    <property type="protein sequence ID" value="KIK79645.1"/>
    <property type="molecule type" value="Genomic_DNA"/>
</dbReference>
<reference evidence="2" key="2">
    <citation type="submission" date="2015-01" db="EMBL/GenBank/DDBJ databases">
        <title>Evolutionary Origins and Diversification of the Mycorrhizal Mutualists.</title>
        <authorList>
            <consortium name="DOE Joint Genome Institute"/>
            <consortium name="Mycorrhizal Genomics Consortium"/>
            <person name="Kohler A."/>
            <person name="Kuo A."/>
            <person name="Nagy L.G."/>
            <person name="Floudas D."/>
            <person name="Copeland A."/>
            <person name="Barry K.W."/>
            <person name="Cichocki N."/>
            <person name="Veneault-Fourrey C."/>
            <person name="LaButti K."/>
            <person name="Lindquist E.A."/>
            <person name="Lipzen A."/>
            <person name="Lundell T."/>
            <person name="Morin E."/>
            <person name="Murat C."/>
            <person name="Riley R."/>
            <person name="Ohm R."/>
            <person name="Sun H."/>
            <person name="Tunlid A."/>
            <person name="Henrissat B."/>
            <person name="Grigoriev I.V."/>
            <person name="Hibbett D.S."/>
            <person name="Martin F."/>
        </authorList>
    </citation>
    <scope>NUCLEOTIDE SEQUENCE [LARGE SCALE GENOMIC DNA]</scope>
    <source>
        <strain evidence="2">Ve08.2h10</strain>
    </source>
</reference>
<evidence type="ECO:0000313" key="2">
    <source>
        <dbReference type="Proteomes" id="UP000054538"/>
    </source>
</evidence>
<name>A0A0D0DMH2_9AGAM</name>
<dbReference type="Gene3D" id="3.30.710.10">
    <property type="entry name" value="Potassium Channel Kv1.1, Chain A"/>
    <property type="match status" value="1"/>
</dbReference>
<dbReference type="OrthoDB" id="2367075at2759"/>
<dbReference type="SUPFAM" id="SSF54695">
    <property type="entry name" value="POZ domain"/>
    <property type="match status" value="1"/>
</dbReference>
<protein>
    <recommendedName>
        <fullName evidence="3">BTB domain-containing protein</fullName>
    </recommendedName>
</protein>
<dbReference type="AlphaFoldDB" id="A0A0D0DMH2"/>
<accession>A0A0D0DMH2</accession>
<organism evidence="1 2">
    <name type="scientific">Paxillus rubicundulus Ve08.2h10</name>
    <dbReference type="NCBI Taxonomy" id="930991"/>
    <lineage>
        <taxon>Eukaryota</taxon>
        <taxon>Fungi</taxon>
        <taxon>Dikarya</taxon>
        <taxon>Basidiomycota</taxon>
        <taxon>Agaricomycotina</taxon>
        <taxon>Agaricomycetes</taxon>
        <taxon>Agaricomycetidae</taxon>
        <taxon>Boletales</taxon>
        <taxon>Paxilineae</taxon>
        <taxon>Paxillaceae</taxon>
        <taxon>Paxillus</taxon>
    </lineage>
</organism>